<sequence>MNIKGAIMRVFPEIPEFDEVDFSQYSTPYAAVLIAFFESGKSGLREFEEFVEKNGGTKADVGRFLISIFQYLLIRYRRYGDEKVEVPAFKVFLTLKGWLNENGFENDYTRLLHSFVGYLVDIAEKIAEKSDCELGLAYMKTAYLLTIEAEETFKEEYFSELKKTAQGMVAEIYRKCGINGGLPEKREKGC</sequence>
<protein>
    <submittedName>
        <fullName evidence="1">Uncharacterized protein</fullName>
    </submittedName>
</protein>
<evidence type="ECO:0000313" key="2">
    <source>
        <dbReference type="Proteomes" id="UP000516304"/>
    </source>
</evidence>
<dbReference type="EMBL" id="LR881183">
    <property type="protein sequence ID" value="CAD5244513.1"/>
    <property type="molecule type" value="Genomic_DNA"/>
</dbReference>
<dbReference type="AlphaFoldDB" id="A0A7G2D8J2"/>
<dbReference type="Proteomes" id="UP000516304">
    <property type="component" value="Chromosome TIRI35C"/>
</dbReference>
<dbReference type="GeneID" id="58919099"/>
<name>A0A7G2D8J2_9EURY</name>
<organism evidence="1 2">
    <name type="scientific">Thermococcus camini</name>
    <dbReference type="NCBI Taxonomy" id="2016373"/>
    <lineage>
        <taxon>Archaea</taxon>
        <taxon>Methanobacteriati</taxon>
        <taxon>Methanobacteriota</taxon>
        <taxon>Thermococci</taxon>
        <taxon>Thermococcales</taxon>
        <taxon>Thermococcaceae</taxon>
        <taxon>Thermococcus</taxon>
    </lineage>
</organism>
<dbReference type="KEGG" id="tcq:TIRI35C_1359"/>
<reference evidence="1 2" key="1">
    <citation type="submission" date="2020-09" db="EMBL/GenBank/DDBJ databases">
        <authorList>
            <person name="Courtine D."/>
        </authorList>
    </citation>
    <scope>NUCLEOTIDE SEQUENCE [LARGE SCALE GENOMIC DNA]</scope>
    <source>
        <strain evidence="1 2">IRI35c</strain>
    </source>
</reference>
<gene>
    <name evidence="1" type="ORF">TIRI35C_1359</name>
</gene>
<evidence type="ECO:0000313" key="1">
    <source>
        <dbReference type="EMBL" id="CAD5244513.1"/>
    </source>
</evidence>
<keyword evidence="2" id="KW-1185">Reference proteome</keyword>
<proteinExistence type="predicted"/>
<dbReference type="RefSeq" id="WP_188203101.1">
    <property type="nucleotide sequence ID" value="NZ_LR881183.1"/>
</dbReference>
<accession>A0A7G2D8J2</accession>